<dbReference type="GO" id="GO:0061630">
    <property type="term" value="F:ubiquitin protein ligase activity"/>
    <property type="evidence" value="ECO:0007669"/>
    <property type="project" value="TreeGrafter"/>
</dbReference>
<feature type="region of interest" description="Disordered" evidence="2">
    <location>
        <begin position="219"/>
        <end position="253"/>
    </location>
</feature>
<dbReference type="CDD" id="cd16473">
    <property type="entry name" value="RING-H2_RNF103"/>
    <property type="match status" value="1"/>
</dbReference>
<feature type="region of interest" description="Disordered" evidence="2">
    <location>
        <begin position="152"/>
        <end position="200"/>
    </location>
</feature>
<dbReference type="AlphaFoldDB" id="A0A2C5Y8M5"/>
<keyword evidence="3" id="KW-0812">Transmembrane</keyword>
<evidence type="ECO:0000256" key="3">
    <source>
        <dbReference type="SAM" id="Phobius"/>
    </source>
</evidence>
<evidence type="ECO:0000313" key="5">
    <source>
        <dbReference type="EMBL" id="PHH74418.1"/>
    </source>
</evidence>
<comment type="caution">
    <text evidence="5">The sequence shown here is derived from an EMBL/GenBank/DDBJ whole genome shotgun (WGS) entry which is preliminary data.</text>
</comment>
<keyword evidence="6" id="KW-1185">Reference proteome</keyword>
<feature type="compositionally biased region" description="Polar residues" evidence="2">
    <location>
        <begin position="178"/>
        <end position="189"/>
    </location>
</feature>
<dbReference type="PANTHER" id="PTHR22765:SF434">
    <property type="entry name" value="GB|AAD18119.1-RELATED"/>
    <property type="match status" value="1"/>
</dbReference>
<dbReference type="GO" id="GO:0006511">
    <property type="term" value="P:ubiquitin-dependent protein catabolic process"/>
    <property type="evidence" value="ECO:0007669"/>
    <property type="project" value="TreeGrafter"/>
</dbReference>
<evidence type="ECO:0000256" key="2">
    <source>
        <dbReference type="SAM" id="MobiDB-lite"/>
    </source>
</evidence>
<dbReference type="SUPFAM" id="SSF57850">
    <property type="entry name" value="RING/U-box"/>
    <property type="match status" value="1"/>
</dbReference>
<keyword evidence="1" id="KW-0862">Zinc</keyword>
<protein>
    <recommendedName>
        <fullName evidence="4">RING-type domain-containing protein</fullName>
    </recommendedName>
</protein>
<evidence type="ECO:0000313" key="6">
    <source>
        <dbReference type="Proteomes" id="UP000226431"/>
    </source>
</evidence>
<dbReference type="OrthoDB" id="8062037at2759"/>
<dbReference type="Pfam" id="PF13639">
    <property type="entry name" value="zf-RING_2"/>
    <property type="match status" value="1"/>
</dbReference>
<evidence type="ECO:0000256" key="1">
    <source>
        <dbReference type="PROSITE-ProRule" id="PRU00175"/>
    </source>
</evidence>
<feature type="compositionally biased region" description="Polar residues" evidence="2">
    <location>
        <begin position="34"/>
        <end position="43"/>
    </location>
</feature>
<accession>A0A2C5Y8M5</accession>
<dbReference type="EMBL" id="NJES01000275">
    <property type="protein sequence ID" value="PHH74418.1"/>
    <property type="molecule type" value="Genomic_DNA"/>
</dbReference>
<keyword evidence="1" id="KW-0479">Metal-binding</keyword>
<keyword evidence="3" id="KW-1133">Transmembrane helix</keyword>
<feature type="transmembrane region" description="Helical" evidence="3">
    <location>
        <begin position="66"/>
        <end position="91"/>
    </location>
</feature>
<feature type="region of interest" description="Disordered" evidence="2">
    <location>
        <begin position="25"/>
        <end position="58"/>
    </location>
</feature>
<sequence length="461" mass="49062">MSVIQMALGEAARLVVRATDSLSDAATTTTSSDVQSPQTSRPTGGNQSSDNANNGNGGGGGGSSPLLFFVALGFGVVFTNLWIIVGVKYCFRYNARNRARMTNEDGEPINMETVQRPHRRRREKKLMSMDEVNEKFPMIKYKTWMSERAQQGLPTAGGVSSPVSRSNSLADADGIATATPTGKELTSIQGRRPSDATADSTAHVIVCETEIKDVEKAAVESATASGADPAHAPDAQRLSSEDEDDDHINAALPPECLGAPGDTCAICIDVLEDDDDVRGLACGHAFHAVCVDPWLTSRRACCPLCKADYYTPKPRPNLEAEPAPANPIGPDLGNSNLPTTPFQRVRAAVFRYRNADRSGPTSLPPPSIVRRARIHSPARSGTRSRGQQMSSTTSHQSSHQTPSQAASSRPTQTGAGGIISSIRQKIPFVRRQQPPSDAPPPGEVSPSQLEEGTQGAPRNAS</sequence>
<feature type="region of interest" description="Disordered" evidence="2">
    <location>
        <begin position="353"/>
        <end position="461"/>
    </location>
</feature>
<dbReference type="GO" id="GO:0005737">
    <property type="term" value="C:cytoplasm"/>
    <property type="evidence" value="ECO:0007669"/>
    <property type="project" value="TreeGrafter"/>
</dbReference>
<reference evidence="5 6" key="1">
    <citation type="submission" date="2017-06" db="EMBL/GenBank/DDBJ databases">
        <title>Ant-infecting Ophiocordyceps genomes reveal a high diversity of potential behavioral manipulation genes and a possible major role for enterotoxins.</title>
        <authorList>
            <person name="De Bekker C."/>
            <person name="Evans H.C."/>
            <person name="Brachmann A."/>
            <person name="Hughes D.P."/>
        </authorList>
    </citation>
    <scope>NUCLEOTIDE SEQUENCE [LARGE SCALE GENOMIC DNA]</scope>
    <source>
        <strain evidence="5 6">Map16</strain>
    </source>
</reference>
<dbReference type="STRING" id="2004952.A0A2C5Y8M5"/>
<keyword evidence="3" id="KW-0472">Membrane</keyword>
<gene>
    <name evidence="5" type="ORF">CDD80_3091</name>
</gene>
<proteinExistence type="predicted"/>
<dbReference type="InterPro" id="IPR001841">
    <property type="entry name" value="Znf_RING"/>
</dbReference>
<dbReference type="PANTHER" id="PTHR22765">
    <property type="entry name" value="RING FINGER AND PROTEASE ASSOCIATED DOMAIN-CONTAINING"/>
    <property type="match status" value="1"/>
</dbReference>
<evidence type="ECO:0000259" key="4">
    <source>
        <dbReference type="PROSITE" id="PS50089"/>
    </source>
</evidence>
<feature type="compositionally biased region" description="Low complexity" evidence="2">
    <location>
        <begin position="44"/>
        <end position="54"/>
    </location>
</feature>
<dbReference type="Gene3D" id="3.30.40.10">
    <property type="entry name" value="Zinc/RING finger domain, C3HC4 (zinc finger)"/>
    <property type="match status" value="1"/>
</dbReference>
<dbReference type="InterPro" id="IPR051826">
    <property type="entry name" value="E3_ubiquitin-ligase_domain"/>
</dbReference>
<dbReference type="InterPro" id="IPR013083">
    <property type="entry name" value="Znf_RING/FYVE/PHD"/>
</dbReference>
<feature type="compositionally biased region" description="Low complexity" evidence="2">
    <location>
        <begin position="387"/>
        <end position="408"/>
    </location>
</feature>
<organism evidence="5 6">
    <name type="scientific">Ophiocordyceps camponoti-rufipedis</name>
    <dbReference type="NCBI Taxonomy" id="2004952"/>
    <lineage>
        <taxon>Eukaryota</taxon>
        <taxon>Fungi</taxon>
        <taxon>Dikarya</taxon>
        <taxon>Ascomycota</taxon>
        <taxon>Pezizomycotina</taxon>
        <taxon>Sordariomycetes</taxon>
        <taxon>Hypocreomycetidae</taxon>
        <taxon>Hypocreales</taxon>
        <taxon>Ophiocordycipitaceae</taxon>
        <taxon>Ophiocordyceps</taxon>
    </lineage>
</organism>
<dbReference type="Proteomes" id="UP000226431">
    <property type="component" value="Unassembled WGS sequence"/>
</dbReference>
<dbReference type="FunFam" id="3.30.40.10:FF:000539">
    <property type="entry name" value="Ring finger domain protein"/>
    <property type="match status" value="1"/>
</dbReference>
<dbReference type="SMART" id="SM00184">
    <property type="entry name" value="RING"/>
    <property type="match status" value="1"/>
</dbReference>
<feature type="domain" description="RING-type" evidence="4">
    <location>
        <begin position="264"/>
        <end position="306"/>
    </location>
</feature>
<dbReference type="GO" id="GO:0008270">
    <property type="term" value="F:zinc ion binding"/>
    <property type="evidence" value="ECO:0007669"/>
    <property type="project" value="UniProtKB-KW"/>
</dbReference>
<dbReference type="PROSITE" id="PS50089">
    <property type="entry name" value="ZF_RING_2"/>
    <property type="match status" value="1"/>
</dbReference>
<keyword evidence="1" id="KW-0863">Zinc-finger</keyword>
<name>A0A2C5Y8M5_9HYPO</name>
<feature type="region of interest" description="Disordered" evidence="2">
    <location>
        <begin position="313"/>
        <end position="339"/>
    </location>
</feature>